<dbReference type="InterPro" id="IPR018357">
    <property type="entry name" value="Hexapep_transf_CS"/>
</dbReference>
<dbReference type="SUPFAM" id="SSF51161">
    <property type="entry name" value="Trimeric LpxA-like enzymes"/>
    <property type="match status" value="1"/>
</dbReference>
<comment type="catalytic activity">
    <reaction evidence="7">
        <text>a UDP-3-O-[(3R)-3-hydroxyacyl]-alpha-D-glucosamine + a (3R)-hydroxyacyl-[ACP] = a UDP-2-N,3-O-bis[(3R)-3-hydroxyacyl]-alpha-D-glucosamine + holo-[ACP] + H(+)</text>
        <dbReference type="Rhea" id="RHEA:53836"/>
        <dbReference type="Rhea" id="RHEA-COMP:9685"/>
        <dbReference type="Rhea" id="RHEA-COMP:9945"/>
        <dbReference type="ChEBI" id="CHEBI:15378"/>
        <dbReference type="ChEBI" id="CHEBI:64479"/>
        <dbReference type="ChEBI" id="CHEBI:78827"/>
        <dbReference type="ChEBI" id="CHEBI:137740"/>
        <dbReference type="ChEBI" id="CHEBI:137748"/>
        <dbReference type="EC" id="2.3.1.191"/>
    </reaction>
</comment>
<evidence type="ECO:0000256" key="5">
    <source>
        <dbReference type="ARBA" id="ARBA00023098"/>
    </source>
</evidence>
<comment type="similarity">
    <text evidence="7">Belongs to the transferase hexapeptide repeat family. LpxD subfamily.</text>
</comment>
<keyword evidence="5 7" id="KW-0443">Lipid metabolism</keyword>
<proteinExistence type="inferred from homology"/>
<dbReference type="HAMAP" id="MF_00523">
    <property type="entry name" value="LpxD"/>
    <property type="match status" value="1"/>
</dbReference>
<dbReference type="CDD" id="cd03352">
    <property type="entry name" value="LbH_LpxD"/>
    <property type="match status" value="1"/>
</dbReference>
<dbReference type="EMBL" id="JAVQLW010000001">
    <property type="protein sequence ID" value="MDS9468268.1"/>
    <property type="molecule type" value="Genomic_DNA"/>
</dbReference>
<comment type="pathway">
    <text evidence="7">Bacterial outer membrane biogenesis; LPS lipid A biosynthesis.</text>
</comment>
<keyword evidence="9" id="KW-1185">Reference proteome</keyword>
<evidence type="ECO:0000256" key="4">
    <source>
        <dbReference type="ARBA" id="ARBA00022737"/>
    </source>
</evidence>
<dbReference type="Gene3D" id="2.160.10.10">
    <property type="entry name" value="Hexapeptide repeat proteins"/>
    <property type="match status" value="1"/>
</dbReference>
<dbReference type="InterPro" id="IPR001451">
    <property type="entry name" value="Hexapep"/>
</dbReference>
<dbReference type="InterPro" id="IPR007691">
    <property type="entry name" value="LpxD"/>
</dbReference>
<dbReference type="PROSITE" id="PS00101">
    <property type="entry name" value="HEXAPEP_TRANSFERASES"/>
    <property type="match status" value="1"/>
</dbReference>
<keyword evidence="4 7" id="KW-0677">Repeat</keyword>
<dbReference type="PANTHER" id="PTHR43378">
    <property type="entry name" value="UDP-3-O-ACYLGLUCOSAMINE N-ACYLTRANSFERASE"/>
    <property type="match status" value="1"/>
</dbReference>
<dbReference type="Pfam" id="PF00132">
    <property type="entry name" value="Hexapep"/>
    <property type="match status" value="2"/>
</dbReference>
<dbReference type="RefSeq" id="WP_311160441.1">
    <property type="nucleotide sequence ID" value="NZ_JAVQLW010000001.1"/>
</dbReference>
<dbReference type="InterPro" id="IPR011004">
    <property type="entry name" value="Trimer_LpxA-like_sf"/>
</dbReference>
<name>A0ABU2HTC1_9RHOB</name>
<accession>A0ABU2HTC1</accession>
<evidence type="ECO:0000313" key="8">
    <source>
        <dbReference type="EMBL" id="MDS9468268.1"/>
    </source>
</evidence>
<sequence>MQLTIAELARALDARFWGDGDLAVLGAAEAGQASDGQISLATTPAYAERLAAGSMAIIAEDMDPDALGLKAAILVRRPRVAMAGLTRAFDRGPEIAPGIHPTAVIDPSAEIGKDAAIGPFVVIGSGVRIGARARIAAHVTIGRDTVIGSDALFHPGAHIAHEIVIGDRVILHPGASVGADGFSFVTPEKSGVEQIRETLGERDEIREQHWTRIHSLGGVEIGDDVELGANATIDRGTIRATRVGRGTKIDNLVQIGHNCIVGEDCMLCGQVGVAGSTRIGNRVVLGGQVGVSDNIFVGDDVIAGGSTKIFTNAPAGRVLLGSPAVKMETHVEAQKNIRRLPRLYAQVAELRETVKKLMEKRPGEASEQDARSEDKG</sequence>
<reference evidence="9" key="1">
    <citation type="submission" date="2023-07" db="EMBL/GenBank/DDBJ databases">
        <title>Paracoccus sp. MBLB3053 whole genome sequence.</title>
        <authorList>
            <person name="Hwang C.Y."/>
            <person name="Cho E.-S."/>
            <person name="Seo M.-J."/>
        </authorList>
    </citation>
    <scope>NUCLEOTIDE SEQUENCE [LARGE SCALE GENOMIC DNA]</scope>
    <source>
        <strain evidence="9">MBLB3053</strain>
    </source>
</reference>
<keyword evidence="2 7" id="KW-0441">Lipid A biosynthesis</keyword>
<organism evidence="8 9">
    <name type="scientific">Paracoccus aurantius</name>
    <dbReference type="NCBI Taxonomy" id="3073814"/>
    <lineage>
        <taxon>Bacteria</taxon>
        <taxon>Pseudomonadati</taxon>
        <taxon>Pseudomonadota</taxon>
        <taxon>Alphaproteobacteria</taxon>
        <taxon>Rhodobacterales</taxon>
        <taxon>Paracoccaceae</taxon>
        <taxon>Paracoccus</taxon>
    </lineage>
</organism>
<evidence type="ECO:0000256" key="3">
    <source>
        <dbReference type="ARBA" id="ARBA00022679"/>
    </source>
</evidence>
<protein>
    <recommendedName>
        <fullName evidence="7">UDP-3-O-acylglucosamine N-acyltransferase</fullName>
        <ecNumber evidence="7">2.3.1.191</ecNumber>
    </recommendedName>
</protein>
<evidence type="ECO:0000256" key="1">
    <source>
        <dbReference type="ARBA" id="ARBA00022516"/>
    </source>
</evidence>
<comment type="function">
    <text evidence="7">Catalyzes the N-acylation of UDP-3-O-acylglucosamine using 3-hydroxyacyl-ACP as the acyl donor. Is involved in the biosynthesis of lipid A, a phosphorylated glycolipid that anchors the lipopolysaccharide to the outer membrane of the cell.</text>
</comment>
<evidence type="ECO:0000256" key="6">
    <source>
        <dbReference type="ARBA" id="ARBA00023315"/>
    </source>
</evidence>
<comment type="caution">
    <text evidence="8">The sequence shown here is derived from an EMBL/GenBank/DDBJ whole genome shotgun (WGS) entry which is preliminary data.</text>
</comment>
<dbReference type="PANTHER" id="PTHR43378:SF2">
    <property type="entry name" value="UDP-3-O-ACYLGLUCOSAMINE N-ACYLTRANSFERASE 1, MITOCHONDRIAL-RELATED"/>
    <property type="match status" value="1"/>
</dbReference>
<gene>
    <name evidence="7" type="primary">lpxD</name>
    <name evidence="8" type="ORF">RGQ15_11890</name>
</gene>
<evidence type="ECO:0000256" key="7">
    <source>
        <dbReference type="HAMAP-Rule" id="MF_00523"/>
    </source>
</evidence>
<dbReference type="Proteomes" id="UP001269144">
    <property type="component" value="Unassembled WGS sequence"/>
</dbReference>
<keyword evidence="1 7" id="KW-0444">Lipid biosynthesis</keyword>
<comment type="subunit">
    <text evidence="7">Homotrimer.</text>
</comment>
<keyword evidence="6 7" id="KW-0012">Acyltransferase</keyword>
<dbReference type="NCBIfam" id="NF002060">
    <property type="entry name" value="PRK00892.1"/>
    <property type="match status" value="1"/>
</dbReference>
<dbReference type="Gene3D" id="3.40.1390.10">
    <property type="entry name" value="MurE/MurF, N-terminal domain"/>
    <property type="match status" value="1"/>
</dbReference>
<evidence type="ECO:0000256" key="2">
    <source>
        <dbReference type="ARBA" id="ARBA00022556"/>
    </source>
</evidence>
<evidence type="ECO:0000313" key="9">
    <source>
        <dbReference type="Proteomes" id="UP001269144"/>
    </source>
</evidence>
<feature type="active site" description="Proton acceptor" evidence="7">
    <location>
        <position position="257"/>
    </location>
</feature>
<keyword evidence="3 7" id="KW-0808">Transferase</keyword>
<dbReference type="EC" id="2.3.1.191" evidence="7"/>